<proteinExistence type="predicted"/>
<gene>
    <name evidence="1" type="ORF">ZEAMMB73_Zm00001d050406</name>
</gene>
<dbReference type="EMBL" id="CM000780">
    <property type="protein sequence ID" value="AQK52487.1"/>
    <property type="molecule type" value="Genomic_DNA"/>
</dbReference>
<accession>A0A1D6Q1K2</accession>
<dbReference type="eggNOG" id="ENOG502SH9X">
    <property type="taxonomic scope" value="Eukaryota"/>
</dbReference>
<name>A0A1D6Q1K2_MAIZE</name>
<organism evidence="1">
    <name type="scientific">Zea mays</name>
    <name type="common">Maize</name>
    <dbReference type="NCBI Taxonomy" id="4577"/>
    <lineage>
        <taxon>Eukaryota</taxon>
        <taxon>Viridiplantae</taxon>
        <taxon>Streptophyta</taxon>
        <taxon>Embryophyta</taxon>
        <taxon>Tracheophyta</taxon>
        <taxon>Spermatophyta</taxon>
        <taxon>Magnoliopsida</taxon>
        <taxon>Liliopsida</taxon>
        <taxon>Poales</taxon>
        <taxon>Poaceae</taxon>
        <taxon>PACMAD clade</taxon>
        <taxon>Panicoideae</taxon>
        <taxon>Andropogonodae</taxon>
        <taxon>Andropogoneae</taxon>
        <taxon>Tripsacinae</taxon>
        <taxon>Zea</taxon>
    </lineage>
</organism>
<evidence type="ECO:0000313" key="1">
    <source>
        <dbReference type="EMBL" id="AQK52487.1"/>
    </source>
</evidence>
<protein>
    <submittedName>
        <fullName evidence="1">Putative mannan synthase 7</fullName>
    </submittedName>
</protein>
<reference evidence="1" key="1">
    <citation type="submission" date="2015-12" db="EMBL/GenBank/DDBJ databases">
        <title>Update maize B73 reference genome by single molecule sequencing technologies.</title>
        <authorList>
            <consortium name="Maize Genome Sequencing Project"/>
            <person name="Ware D."/>
        </authorList>
    </citation>
    <scope>NUCLEOTIDE SEQUENCE</scope>
    <source>
        <tissue evidence="1">Seedling</tissue>
    </source>
</reference>
<accession>A0A3L6F920</accession>
<sequence length="77" mass="8363">MDGWMAAKVYKLSIGAACELEWPSERFMIQVLDDSTDPVVKPSPSTNGAAAVVGLEQPTSPVGGKRKCYKYTDGRKK</sequence>
<dbReference type="AlphaFoldDB" id="A0A1D6Q1K2"/>